<organism evidence="8 9">
    <name type="scientific">Spinacia oleracea</name>
    <name type="common">Spinach</name>
    <dbReference type="NCBI Taxonomy" id="3562"/>
    <lineage>
        <taxon>Eukaryota</taxon>
        <taxon>Viridiplantae</taxon>
        <taxon>Streptophyta</taxon>
        <taxon>Embryophyta</taxon>
        <taxon>Tracheophyta</taxon>
        <taxon>Spermatophyta</taxon>
        <taxon>Magnoliopsida</taxon>
        <taxon>eudicotyledons</taxon>
        <taxon>Gunneridae</taxon>
        <taxon>Pentapetalae</taxon>
        <taxon>Caryophyllales</taxon>
        <taxon>Chenopodiaceae</taxon>
        <taxon>Chenopodioideae</taxon>
        <taxon>Anserineae</taxon>
        <taxon>Spinacia</taxon>
    </lineage>
</organism>
<reference evidence="9" key="2">
    <citation type="submission" date="2025-08" db="UniProtKB">
        <authorList>
            <consortium name="RefSeq"/>
        </authorList>
    </citation>
    <scope>IDENTIFICATION</scope>
    <source>
        <tissue evidence="9">Leaf</tissue>
    </source>
</reference>
<protein>
    <recommendedName>
        <fullName evidence="6">RHOMBOID-like protein</fullName>
        <ecNumber evidence="6">3.4.21.105</ecNumber>
    </recommendedName>
</protein>
<evidence type="ECO:0000256" key="1">
    <source>
        <dbReference type="ARBA" id="ARBA00004141"/>
    </source>
</evidence>
<feature type="transmembrane region" description="Helical" evidence="6">
    <location>
        <begin position="32"/>
        <end position="53"/>
    </location>
</feature>
<keyword evidence="6" id="KW-0720">Serine protease</keyword>
<evidence type="ECO:0000313" key="8">
    <source>
        <dbReference type="Proteomes" id="UP000813463"/>
    </source>
</evidence>
<dbReference type="KEGG" id="soe:110805372"/>
<dbReference type="Pfam" id="PF01694">
    <property type="entry name" value="Rhomboid"/>
    <property type="match status" value="1"/>
</dbReference>
<comment type="similarity">
    <text evidence="2 6">Belongs to the peptidase S54 family.</text>
</comment>
<evidence type="ECO:0000256" key="3">
    <source>
        <dbReference type="ARBA" id="ARBA00022692"/>
    </source>
</evidence>
<dbReference type="InterPro" id="IPR022764">
    <property type="entry name" value="Peptidase_S54_rhomboid_dom"/>
</dbReference>
<keyword evidence="8" id="KW-1185">Reference proteome</keyword>
<evidence type="ECO:0000259" key="7">
    <source>
        <dbReference type="Pfam" id="PF01694"/>
    </source>
</evidence>
<dbReference type="GeneID" id="110805372"/>
<feature type="transmembrane region" description="Helical" evidence="6">
    <location>
        <begin position="277"/>
        <end position="299"/>
    </location>
</feature>
<dbReference type="InterPro" id="IPR002610">
    <property type="entry name" value="Peptidase_S54_rhomboid-like"/>
</dbReference>
<evidence type="ECO:0000256" key="2">
    <source>
        <dbReference type="ARBA" id="ARBA00009045"/>
    </source>
</evidence>
<reference evidence="8" key="1">
    <citation type="journal article" date="2021" name="Nat. Commun.">
        <title>Genomic analyses provide insights into spinach domestication and the genetic basis of agronomic traits.</title>
        <authorList>
            <person name="Cai X."/>
            <person name="Sun X."/>
            <person name="Xu C."/>
            <person name="Sun H."/>
            <person name="Wang X."/>
            <person name="Ge C."/>
            <person name="Zhang Z."/>
            <person name="Wang Q."/>
            <person name="Fei Z."/>
            <person name="Jiao C."/>
            <person name="Wang Q."/>
        </authorList>
    </citation>
    <scope>NUCLEOTIDE SEQUENCE [LARGE SCALE GENOMIC DNA]</scope>
    <source>
        <strain evidence="8">cv. Varoflay</strain>
    </source>
</reference>
<name>A0A9R0JEN4_SPIOL</name>
<evidence type="ECO:0000256" key="6">
    <source>
        <dbReference type="RuleBase" id="RU362115"/>
    </source>
</evidence>
<feature type="transmembrane region" description="Helical" evidence="6">
    <location>
        <begin position="120"/>
        <end position="141"/>
    </location>
</feature>
<dbReference type="Proteomes" id="UP000813463">
    <property type="component" value="Chromosome 4"/>
</dbReference>
<comment type="catalytic activity">
    <reaction evidence="6">
        <text>Cleaves type-1 transmembrane domains using a catalytic dyad composed of serine and histidine that are contributed by different transmembrane domains.</text>
        <dbReference type="EC" id="3.4.21.105"/>
    </reaction>
</comment>
<dbReference type="PANTHER" id="PTHR22936:SF87">
    <property type="entry name" value="RHOMBOID-LIKE PROTEIN 5"/>
    <property type="match status" value="1"/>
</dbReference>
<feature type="transmembrane region" description="Helical" evidence="6">
    <location>
        <begin position="153"/>
        <end position="172"/>
    </location>
</feature>
<dbReference type="RefSeq" id="XP_021866652.1">
    <property type="nucleotide sequence ID" value="XM_022010960.2"/>
</dbReference>
<dbReference type="GO" id="GO:0016020">
    <property type="term" value="C:membrane"/>
    <property type="evidence" value="ECO:0007669"/>
    <property type="project" value="UniProtKB-SubCell"/>
</dbReference>
<evidence type="ECO:0000313" key="9">
    <source>
        <dbReference type="RefSeq" id="XP_021866652.1"/>
    </source>
</evidence>
<gene>
    <name evidence="9" type="primary">LOC110805372</name>
</gene>
<evidence type="ECO:0000256" key="4">
    <source>
        <dbReference type="ARBA" id="ARBA00022989"/>
    </source>
</evidence>
<keyword evidence="6" id="KW-0378">Hydrolase</keyword>
<feature type="transmembrane region" description="Helical" evidence="6">
    <location>
        <begin position="212"/>
        <end position="232"/>
    </location>
</feature>
<feature type="transmembrane region" description="Helical" evidence="6">
    <location>
        <begin position="178"/>
        <end position="200"/>
    </location>
</feature>
<dbReference type="InterPro" id="IPR035952">
    <property type="entry name" value="Rhomboid-like_sf"/>
</dbReference>
<feature type="domain" description="Peptidase S54 rhomboid" evidence="7">
    <location>
        <begin position="111"/>
        <end position="253"/>
    </location>
</feature>
<keyword evidence="6" id="KW-0645">Protease</keyword>
<dbReference type="SUPFAM" id="SSF144091">
    <property type="entry name" value="Rhomboid-like"/>
    <property type="match status" value="1"/>
</dbReference>
<dbReference type="AlphaFoldDB" id="A0A9R0JEN4"/>
<keyword evidence="4 6" id="KW-1133">Transmembrane helix</keyword>
<evidence type="ECO:0000256" key="5">
    <source>
        <dbReference type="ARBA" id="ARBA00023136"/>
    </source>
</evidence>
<comment type="subcellular location">
    <subcellularLocation>
        <location evidence="1 6">Membrane</location>
        <topology evidence="1 6">Multi-pass membrane protein</topology>
    </subcellularLocation>
</comment>
<accession>A0A9R0JEN4</accession>
<dbReference type="EC" id="3.4.21.105" evidence="6"/>
<sequence length="317" mass="35580">MGKRDVETGIGGTFYHYTPPPPPIYPPPREPYLSWLVPLIFVVDIALFVLTMYENNCPATLVDDPDHQCLFREHLGRFSFEPLNKNPLLGPSTATLQRMGGLRLEMVIQDGEWWRLFSCLWLHAGAIHLIANMISLLFMGIRVEEEFGFWRIGPLYVLSGLGGSLMSCLHVLHKQRVGIVSVGASGALFGLLGAMLSELITNWTIYANKCSAITSLIVVIALNLAVGLIPGVDNSAHIGGFVTGFLLGFVLLMRPQFGYVKSKYLPPGYKQKSRHKFYQYFFLLLALIALIVLYAYGFIELFKSMETRNQNSFRLLE</sequence>
<dbReference type="Gene3D" id="1.20.1540.10">
    <property type="entry name" value="Rhomboid-like"/>
    <property type="match status" value="1"/>
</dbReference>
<keyword evidence="5 6" id="KW-0472">Membrane</keyword>
<dbReference type="GO" id="GO:0006508">
    <property type="term" value="P:proteolysis"/>
    <property type="evidence" value="ECO:0007669"/>
    <property type="project" value="UniProtKB-KW"/>
</dbReference>
<feature type="transmembrane region" description="Helical" evidence="6">
    <location>
        <begin position="238"/>
        <end position="257"/>
    </location>
</feature>
<dbReference type="OrthoDB" id="418595at2759"/>
<dbReference type="PANTHER" id="PTHR22936">
    <property type="entry name" value="RHOMBOID-RELATED"/>
    <property type="match status" value="1"/>
</dbReference>
<keyword evidence="3 6" id="KW-0812">Transmembrane</keyword>
<proteinExistence type="inferred from homology"/>
<comment type="function">
    <text evidence="6">Serine protease involved in intramembrane proteolysis.</text>
</comment>
<dbReference type="GO" id="GO:0004252">
    <property type="term" value="F:serine-type endopeptidase activity"/>
    <property type="evidence" value="ECO:0007669"/>
    <property type="project" value="InterPro"/>
</dbReference>